<dbReference type="EMBL" id="DS268526">
    <property type="protein sequence ID" value="EFO85553.1"/>
    <property type="molecule type" value="Genomic_DNA"/>
</dbReference>
<organism evidence="2">
    <name type="scientific">Caenorhabditis remanei</name>
    <name type="common">Caenorhabditis vulgaris</name>
    <dbReference type="NCBI Taxonomy" id="31234"/>
    <lineage>
        <taxon>Eukaryota</taxon>
        <taxon>Metazoa</taxon>
        <taxon>Ecdysozoa</taxon>
        <taxon>Nematoda</taxon>
        <taxon>Chromadorea</taxon>
        <taxon>Rhabditida</taxon>
        <taxon>Rhabditina</taxon>
        <taxon>Rhabditomorpha</taxon>
        <taxon>Rhabditoidea</taxon>
        <taxon>Rhabditidae</taxon>
        <taxon>Peloderinae</taxon>
        <taxon>Caenorhabditis</taxon>
    </lineage>
</organism>
<dbReference type="PANTHER" id="PTHR21479:SF6">
    <property type="entry name" value="MBL FOLD METALLO-HYDROLASE-RELATED"/>
    <property type="match status" value="1"/>
</dbReference>
<dbReference type="GeneID" id="9824682"/>
<dbReference type="HOGENOM" id="CLU_157466_0_0_1"/>
<accession>E3N4L1</accession>
<evidence type="ECO:0000313" key="1">
    <source>
        <dbReference type="EMBL" id="EFO85553.1"/>
    </source>
</evidence>
<protein>
    <submittedName>
        <fullName evidence="1">Uncharacterized protein</fullName>
    </submittedName>
</protein>
<proteinExistence type="predicted"/>
<gene>
    <name evidence="1" type="ORF">CRE_29111</name>
</gene>
<evidence type="ECO:0000313" key="2">
    <source>
        <dbReference type="Proteomes" id="UP000008281"/>
    </source>
</evidence>
<name>E3N4L1_CAERE</name>
<dbReference type="RefSeq" id="XP_003096654.2">
    <property type="nucleotide sequence ID" value="XM_003096606.2"/>
</dbReference>
<dbReference type="Proteomes" id="UP000008281">
    <property type="component" value="Unassembled WGS sequence"/>
</dbReference>
<dbReference type="CTD" id="9824682"/>
<keyword evidence="2" id="KW-1185">Reference proteome</keyword>
<reference evidence="1" key="1">
    <citation type="submission" date="2007-07" db="EMBL/GenBank/DDBJ databases">
        <title>PCAP assembly of the Caenorhabditis remanei genome.</title>
        <authorList>
            <consortium name="The Caenorhabditis remanei Sequencing Consortium"/>
            <person name="Wilson R.K."/>
        </authorList>
    </citation>
    <scope>NUCLEOTIDE SEQUENCE [LARGE SCALE GENOMIC DNA]</scope>
    <source>
        <strain evidence="1">PB4641</strain>
    </source>
</reference>
<dbReference type="OMA" id="HNCSANG"/>
<dbReference type="KEGG" id="crq:GCK72_022552"/>
<dbReference type="PANTHER" id="PTHR21479">
    <property type="match status" value="1"/>
</dbReference>
<sequence length="159" mass="18471">MNFLFNIVLHFLLSPMVQSDPVHMHLKFDCPSDIGTWCGDLIVYEEDYIEHDIMKNESFCGDGGQEFRYEINSTGLFRSSGDLSPKYEFIYQIVHNCTSGQEDHLCFKPNKAKDVSVYEVGYVNFAANLFNSGTDVERCDDPTSWKSKIEYWRQIFSFE</sequence>
<dbReference type="AlphaFoldDB" id="E3N4L1"/>
<dbReference type="Pfam" id="PF05912">
    <property type="entry name" value="DUF870"/>
    <property type="match status" value="1"/>
</dbReference>
<dbReference type="InterPro" id="IPR008588">
    <property type="entry name" value="DUF870_CAE_spp"/>
</dbReference>